<dbReference type="CDD" id="cd02079">
    <property type="entry name" value="P-type_ATPase_HM"/>
    <property type="match status" value="1"/>
</dbReference>
<evidence type="ECO:0000256" key="4">
    <source>
        <dbReference type="ARBA" id="ARBA00022475"/>
    </source>
</evidence>
<keyword evidence="3" id="KW-0813">Transport</keyword>
<evidence type="ECO:0000256" key="8">
    <source>
        <dbReference type="ARBA" id="ARBA00022741"/>
    </source>
</evidence>
<dbReference type="CDD" id="cd00371">
    <property type="entry name" value="HMA"/>
    <property type="match status" value="1"/>
</dbReference>
<dbReference type="InterPro" id="IPR021993">
    <property type="entry name" value="ATPase-cat-bd"/>
</dbReference>
<reference evidence="17 18" key="1">
    <citation type="submission" date="2024-03" db="EMBL/GenBank/DDBJ databases">
        <title>High-quality draft genome sequence of Oceanobacter sp. wDCs-4.</title>
        <authorList>
            <person name="Dong C."/>
        </authorList>
    </citation>
    <scope>NUCLEOTIDE SEQUENCE [LARGE SCALE GENOMIC DNA]</scope>
    <source>
        <strain evidence="18">wDCs-4</strain>
    </source>
</reference>
<evidence type="ECO:0000256" key="5">
    <source>
        <dbReference type="ARBA" id="ARBA00022553"/>
    </source>
</evidence>
<accession>A0ABW8NE76</accession>
<evidence type="ECO:0000313" key="18">
    <source>
        <dbReference type="Proteomes" id="UP001620597"/>
    </source>
</evidence>
<dbReference type="InterPro" id="IPR023299">
    <property type="entry name" value="ATPase_P-typ_cyto_dom_N"/>
</dbReference>
<dbReference type="InterPro" id="IPR023298">
    <property type="entry name" value="ATPase_P-typ_TM_dom_sf"/>
</dbReference>
<feature type="transmembrane region" description="Helical" evidence="15">
    <location>
        <begin position="191"/>
        <end position="212"/>
    </location>
</feature>
<gene>
    <name evidence="17" type="ORF">WG929_02305</name>
</gene>
<keyword evidence="8 15" id="KW-0547">Nucleotide-binding</keyword>
<dbReference type="InterPro" id="IPR059000">
    <property type="entry name" value="ATPase_P-type_domA"/>
</dbReference>
<keyword evidence="5" id="KW-0597">Phosphoprotein</keyword>
<keyword evidence="12 15" id="KW-1133">Transmembrane helix</keyword>
<proteinExistence type="inferred from homology"/>
<dbReference type="SUPFAM" id="SSF56784">
    <property type="entry name" value="HAD-like"/>
    <property type="match status" value="1"/>
</dbReference>
<evidence type="ECO:0000256" key="7">
    <source>
        <dbReference type="ARBA" id="ARBA00022723"/>
    </source>
</evidence>
<keyword evidence="9 15" id="KW-0067">ATP-binding</keyword>
<keyword evidence="18" id="KW-1185">Reference proteome</keyword>
<dbReference type="SUPFAM" id="SSF81653">
    <property type="entry name" value="Calcium ATPase, transduction domain A"/>
    <property type="match status" value="1"/>
</dbReference>
<evidence type="ECO:0000256" key="10">
    <source>
        <dbReference type="ARBA" id="ARBA00022842"/>
    </source>
</evidence>
<dbReference type="Pfam" id="PF12156">
    <property type="entry name" value="ATPase-cat_bd"/>
    <property type="match status" value="1"/>
</dbReference>
<feature type="transmembrane region" description="Helical" evidence="15">
    <location>
        <begin position="436"/>
        <end position="457"/>
    </location>
</feature>
<dbReference type="Pfam" id="PF00403">
    <property type="entry name" value="HMA"/>
    <property type="match status" value="1"/>
</dbReference>
<dbReference type="RefSeq" id="WP_416204732.1">
    <property type="nucleotide sequence ID" value="NZ_JBBKTX010000002.1"/>
</dbReference>
<evidence type="ECO:0000313" key="17">
    <source>
        <dbReference type="EMBL" id="MFK4751230.1"/>
    </source>
</evidence>
<dbReference type="PROSITE" id="PS50846">
    <property type="entry name" value="HMA_2"/>
    <property type="match status" value="1"/>
</dbReference>
<evidence type="ECO:0000256" key="14">
    <source>
        <dbReference type="ARBA" id="ARBA00023136"/>
    </source>
</evidence>
<evidence type="ECO:0000256" key="12">
    <source>
        <dbReference type="ARBA" id="ARBA00022989"/>
    </source>
</evidence>
<keyword evidence="6 15" id="KW-0812">Transmembrane</keyword>
<keyword evidence="11" id="KW-1278">Translocase</keyword>
<keyword evidence="4 15" id="KW-1003">Cell membrane</keyword>
<dbReference type="PANTHER" id="PTHR43520">
    <property type="entry name" value="ATP7, ISOFORM B"/>
    <property type="match status" value="1"/>
</dbReference>
<evidence type="ECO:0000256" key="1">
    <source>
        <dbReference type="ARBA" id="ARBA00004651"/>
    </source>
</evidence>
<dbReference type="PRINTS" id="PR00119">
    <property type="entry name" value="CATATPASE"/>
</dbReference>
<dbReference type="Gene3D" id="3.40.50.1000">
    <property type="entry name" value="HAD superfamily/HAD-like"/>
    <property type="match status" value="1"/>
</dbReference>
<organism evidence="17 18">
    <name type="scientific">Oceanobacter antarcticus</name>
    <dbReference type="NCBI Taxonomy" id="3133425"/>
    <lineage>
        <taxon>Bacteria</taxon>
        <taxon>Pseudomonadati</taxon>
        <taxon>Pseudomonadota</taxon>
        <taxon>Gammaproteobacteria</taxon>
        <taxon>Oceanospirillales</taxon>
        <taxon>Oceanospirillaceae</taxon>
        <taxon>Oceanobacter</taxon>
    </lineage>
</organism>
<evidence type="ECO:0000256" key="11">
    <source>
        <dbReference type="ARBA" id="ARBA00022967"/>
    </source>
</evidence>
<dbReference type="Gene3D" id="3.40.1110.10">
    <property type="entry name" value="Calcium-transporting ATPase, cytoplasmic domain N"/>
    <property type="match status" value="1"/>
</dbReference>
<evidence type="ECO:0000259" key="16">
    <source>
        <dbReference type="PROSITE" id="PS50846"/>
    </source>
</evidence>
<evidence type="ECO:0000256" key="13">
    <source>
        <dbReference type="ARBA" id="ARBA00023065"/>
    </source>
</evidence>
<dbReference type="SUPFAM" id="SSF55008">
    <property type="entry name" value="HMA, heavy metal-associated domain"/>
    <property type="match status" value="1"/>
</dbReference>
<sequence>MTRHSDTSQCFHCGEHVSQSAAERWSTLIDGQSQPMCCPGCKAIAETIVASGLKDYYKHRTALPELSPAELDDDALQARDSLTLYDSEAMQRRFVAQLGNGMAEATLVIDGISCAACAWLIEHRLNALPGVDQAVLNLSNHRLVVRWIAEQLPVSSLIEQIYRLGYRASPFSATVAEQQRTDEGKRSIRRLAVAGIGMMQVMMLAVPLYVGMAQQYEIFMRLASMVLTLPVVLYAALPFFEAAIRDLKVRHLTMDVPVSLAIILAFCASIWSTFNQGKEVYFDSVCMFTFFLLLGRYLEMRARHRMGKSGNNLLTLLPNVALRLSDDTPTATETVIASEEVKPGDLLLIKPGQAIPADGIVVNGQSSVDEAALTGEYLPVTKRRQDHLIGGTINIESPITMKVTATGAEAQLSTIVRLMDRAQQEKPKIALIADRIASHFVAAVLLIASGVLLFWWWQGNDHAFFIALSVLVVTCPCALSLATPTALTAATGALREAGLLISKGHVLESLPTIDRVVFDKTGTLTQGKLTIEEVVLTGDLDRESILAVAAGLEKSSSHPIARAFRRIRPATVSDVQQQTGAGICGFWHPTAKQSLPVRLGRPDFAVPATAKPDTSHLNQQEGQWLLLSVNEQAVAWIRLGDSVRKSATSLVRGLHQRQIKTALLTGDPGTSGQLLATQLGINDVWIGLSPEQKLQQVRLWQQQGERVLMVGDGINDVPVLAGADIAIAVSDASDLAKTSADALVTSGRLDSLLQALDTASCTRKVIYQNIGWALLYNLLALPVAAAGYIPPWAAAIGMSFSSLLVVSNALRLSRVSKPDAADGPPQV</sequence>
<dbReference type="Pfam" id="PF00702">
    <property type="entry name" value="Hydrolase"/>
    <property type="match status" value="1"/>
</dbReference>
<comment type="similarity">
    <text evidence="2 15">Belongs to the cation transport ATPase (P-type) (TC 3.A.3) family. Type IB subfamily.</text>
</comment>
<dbReference type="Gene3D" id="3.30.70.100">
    <property type="match status" value="1"/>
</dbReference>
<protein>
    <submittedName>
        <fullName evidence="17">Heavy metal translocating P-type ATPase</fullName>
    </submittedName>
</protein>
<dbReference type="Gene3D" id="2.70.150.10">
    <property type="entry name" value="Calcium-transporting ATPase, cytoplasmic transduction domain A"/>
    <property type="match status" value="1"/>
</dbReference>
<dbReference type="EMBL" id="JBBKTX010000002">
    <property type="protein sequence ID" value="MFK4751230.1"/>
    <property type="molecule type" value="Genomic_DNA"/>
</dbReference>
<dbReference type="NCBIfam" id="TIGR01525">
    <property type="entry name" value="ATPase-IB_hvy"/>
    <property type="match status" value="1"/>
</dbReference>
<dbReference type="SUPFAM" id="SSF81665">
    <property type="entry name" value="Calcium ATPase, transmembrane domain M"/>
    <property type="match status" value="1"/>
</dbReference>
<evidence type="ECO:0000256" key="2">
    <source>
        <dbReference type="ARBA" id="ARBA00006024"/>
    </source>
</evidence>
<dbReference type="InterPro" id="IPR036163">
    <property type="entry name" value="HMA_dom_sf"/>
</dbReference>
<dbReference type="InterPro" id="IPR027256">
    <property type="entry name" value="P-typ_ATPase_IB"/>
</dbReference>
<dbReference type="InterPro" id="IPR001757">
    <property type="entry name" value="P_typ_ATPase"/>
</dbReference>
<dbReference type="InterPro" id="IPR023214">
    <property type="entry name" value="HAD_sf"/>
</dbReference>
<dbReference type="InterPro" id="IPR006121">
    <property type="entry name" value="HMA_dom"/>
</dbReference>
<feature type="domain" description="HMA" evidence="16">
    <location>
        <begin position="103"/>
        <end position="169"/>
    </location>
</feature>
<evidence type="ECO:0000256" key="6">
    <source>
        <dbReference type="ARBA" id="ARBA00022692"/>
    </source>
</evidence>
<dbReference type="InterPro" id="IPR036412">
    <property type="entry name" value="HAD-like_sf"/>
</dbReference>
<keyword evidence="14 15" id="KW-0472">Membrane</keyword>
<comment type="caution">
    <text evidence="17">The sequence shown here is derived from an EMBL/GenBank/DDBJ whole genome shotgun (WGS) entry which is preliminary data.</text>
</comment>
<dbReference type="NCBIfam" id="TIGR01511">
    <property type="entry name" value="ATPase-IB1_Cu"/>
    <property type="match status" value="1"/>
</dbReference>
<comment type="subcellular location">
    <subcellularLocation>
        <location evidence="1">Cell membrane</location>
        <topology evidence="1">Multi-pass membrane protein</topology>
    </subcellularLocation>
</comment>
<keyword evidence="10" id="KW-0460">Magnesium</keyword>
<dbReference type="Pfam" id="PF00122">
    <property type="entry name" value="E1-E2_ATPase"/>
    <property type="match status" value="1"/>
</dbReference>
<feature type="transmembrane region" description="Helical" evidence="15">
    <location>
        <begin position="218"/>
        <end position="240"/>
    </location>
</feature>
<feature type="transmembrane region" description="Helical" evidence="15">
    <location>
        <begin position="252"/>
        <end position="274"/>
    </location>
</feature>
<keyword evidence="7 15" id="KW-0479">Metal-binding</keyword>
<name>A0ABW8NE76_9GAMM</name>
<dbReference type="PROSITE" id="PS00154">
    <property type="entry name" value="ATPASE_E1_E2"/>
    <property type="match status" value="1"/>
</dbReference>
<dbReference type="NCBIfam" id="TIGR01494">
    <property type="entry name" value="ATPase_P-type"/>
    <property type="match status" value="2"/>
</dbReference>
<evidence type="ECO:0000256" key="15">
    <source>
        <dbReference type="RuleBase" id="RU362081"/>
    </source>
</evidence>
<dbReference type="InterPro" id="IPR008250">
    <property type="entry name" value="ATPase_P-typ_transduc_dom_A_sf"/>
</dbReference>
<dbReference type="InterPro" id="IPR018303">
    <property type="entry name" value="ATPase_P-typ_P_site"/>
</dbReference>
<evidence type="ECO:0000256" key="3">
    <source>
        <dbReference type="ARBA" id="ARBA00022448"/>
    </source>
</evidence>
<keyword evidence="13" id="KW-0406">Ion transport</keyword>
<feature type="transmembrane region" description="Helical" evidence="15">
    <location>
        <begin position="766"/>
        <end position="786"/>
    </location>
</feature>
<evidence type="ECO:0000256" key="9">
    <source>
        <dbReference type="ARBA" id="ARBA00022840"/>
    </source>
</evidence>
<dbReference type="PANTHER" id="PTHR43520:SF5">
    <property type="entry name" value="CATION-TRANSPORTING P-TYPE ATPASE-RELATED"/>
    <property type="match status" value="1"/>
</dbReference>
<feature type="transmembrane region" description="Helical" evidence="15">
    <location>
        <begin position="463"/>
        <end position="482"/>
    </location>
</feature>
<feature type="transmembrane region" description="Helical" evidence="15">
    <location>
        <begin position="280"/>
        <end position="298"/>
    </location>
</feature>
<dbReference type="Proteomes" id="UP001620597">
    <property type="component" value="Unassembled WGS sequence"/>
</dbReference>